<dbReference type="Proteomes" id="UP000052237">
    <property type="component" value="Unassembled WGS sequence"/>
</dbReference>
<gene>
    <name evidence="2" type="ORF">ERS686654_01348</name>
    <name evidence="1" type="ORF">ERS739220_01169</name>
    <name evidence="3" type="ORF">ERS739223_01638</name>
</gene>
<dbReference type="Proteomes" id="UP000052257">
    <property type="component" value="Unassembled WGS sequence"/>
</dbReference>
<keyword evidence="4" id="KW-1185">Reference proteome</keyword>
<evidence type="ECO:0000313" key="5">
    <source>
        <dbReference type="Proteomes" id="UP000052245"/>
    </source>
</evidence>
<dbReference type="EMBL" id="FAVC01000003">
    <property type="protein sequence ID" value="CUU90924.1"/>
    <property type="molecule type" value="Genomic_DNA"/>
</dbReference>
<dbReference type="RefSeq" id="WP_059427611.1">
    <property type="nucleotide sequence ID" value="NZ_CP040464.1"/>
</dbReference>
<dbReference type="EMBL" id="FAUW01000003">
    <property type="protein sequence ID" value="CUU80929.1"/>
    <property type="molecule type" value="Genomic_DNA"/>
</dbReference>
<sequence length="86" mass="9591">MKHIIVISLFCVSLFAGNLKIDFISEDGLKLTIDAKDYLALNLPCKGWKIGDELEILSGDKNARCLNAKYLNLRTKTSCELLCDAK</sequence>
<dbReference type="AlphaFoldDB" id="A0A2S5J5R0"/>
<organism evidence="1 6">
    <name type="scientific">Campylobacter hyointestinalis subsp. hyointestinalis</name>
    <dbReference type="NCBI Taxonomy" id="91352"/>
    <lineage>
        <taxon>Bacteria</taxon>
        <taxon>Pseudomonadati</taxon>
        <taxon>Campylobacterota</taxon>
        <taxon>Epsilonproteobacteria</taxon>
        <taxon>Campylobacterales</taxon>
        <taxon>Campylobacteraceae</taxon>
        <taxon>Campylobacter</taxon>
    </lineage>
</organism>
<protein>
    <submittedName>
        <fullName evidence="1">Uncharacterized protein</fullName>
    </submittedName>
</protein>
<accession>A0A2S5J5R0</accession>
<evidence type="ECO:0000313" key="6">
    <source>
        <dbReference type="Proteomes" id="UP000052257"/>
    </source>
</evidence>
<proteinExistence type="predicted"/>
<evidence type="ECO:0000313" key="3">
    <source>
        <dbReference type="EMBL" id="CUU90924.1"/>
    </source>
</evidence>
<dbReference type="Proteomes" id="UP000052245">
    <property type="component" value="Unassembled WGS sequence"/>
</dbReference>
<accession>A0A0S4SVZ6</accession>
<dbReference type="EMBL" id="FAVB01000003">
    <property type="protein sequence ID" value="CUU82819.1"/>
    <property type="molecule type" value="Genomic_DNA"/>
</dbReference>
<evidence type="ECO:0000313" key="1">
    <source>
        <dbReference type="EMBL" id="CUU80929.1"/>
    </source>
</evidence>
<name>A0A2S5J5R0_CAMHY</name>
<comment type="caution">
    <text evidence="1">The sequence shown here is derived from an EMBL/GenBank/DDBJ whole genome shotgun (WGS) entry which is preliminary data.</text>
</comment>
<evidence type="ECO:0000313" key="2">
    <source>
        <dbReference type="EMBL" id="CUU82819.1"/>
    </source>
</evidence>
<reference evidence="4 5" key="1">
    <citation type="submission" date="2015-11" db="EMBL/GenBank/DDBJ databases">
        <authorList>
            <consortium name="Pathogen Informatics"/>
        </authorList>
    </citation>
    <scope>NUCLEOTIDE SEQUENCE [LARGE SCALE GENOMIC DNA]</scope>
    <source>
        <strain evidence="2 4">006A-0059</strain>
        <strain evidence="1 6">006A-0191</strain>
        <strain evidence="3 5">007A-0283</strain>
    </source>
</reference>
<evidence type="ECO:0000313" key="4">
    <source>
        <dbReference type="Proteomes" id="UP000052237"/>
    </source>
</evidence>